<dbReference type="InParanoid" id="G2YMB8"/>
<dbReference type="HOGENOM" id="CLU_1796171_0_0_1"/>
<proteinExistence type="predicted"/>
<name>G2YMB8_BOTF4</name>
<evidence type="ECO:0000313" key="2">
    <source>
        <dbReference type="EMBL" id="CCD52766.1"/>
    </source>
</evidence>
<dbReference type="EMBL" id="FQ790344">
    <property type="protein sequence ID" value="CCD52766.1"/>
    <property type="molecule type" value="Genomic_DNA"/>
</dbReference>
<organism evidence="2 3">
    <name type="scientific">Botryotinia fuckeliana (strain T4)</name>
    <name type="common">Noble rot fungus</name>
    <name type="synonym">Botrytis cinerea</name>
    <dbReference type="NCBI Taxonomy" id="999810"/>
    <lineage>
        <taxon>Eukaryota</taxon>
        <taxon>Fungi</taxon>
        <taxon>Dikarya</taxon>
        <taxon>Ascomycota</taxon>
        <taxon>Pezizomycotina</taxon>
        <taxon>Leotiomycetes</taxon>
        <taxon>Helotiales</taxon>
        <taxon>Sclerotiniaceae</taxon>
        <taxon>Botrytis</taxon>
    </lineage>
</organism>
<evidence type="ECO:0000256" key="1">
    <source>
        <dbReference type="SAM" id="MobiDB-lite"/>
    </source>
</evidence>
<dbReference type="AlphaFoldDB" id="G2YMB8"/>
<dbReference type="Proteomes" id="UP000008177">
    <property type="component" value="Unplaced contigs"/>
</dbReference>
<feature type="region of interest" description="Disordered" evidence="1">
    <location>
        <begin position="95"/>
        <end position="121"/>
    </location>
</feature>
<reference evidence="3" key="1">
    <citation type="journal article" date="2011" name="PLoS Genet.">
        <title>Genomic analysis of the necrotrophic fungal pathogens Sclerotinia sclerotiorum and Botrytis cinerea.</title>
        <authorList>
            <person name="Amselem J."/>
            <person name="Cuomo C.A."/>
            <person name="van Kan J.A."/>
            <person name="Viaud M."/>
            <person name="Benito E.P."/>
            <person name="Couloux A."/>
            <person name="Coutinho P.M."/>
            <person name="de Vries R.P."/>
            <person name="Dyer P.S."/>
            <person name="Fillinger S."/>
            <person name="Fournier E."/>
            <person name="Gout L."/>
            <person name="Hahn M."/>
            <person name="Kohn L."/>
            <person name="Lapalu N."/>
            <person name="Plummer K.M."/>
            <person name="Pradier J.M."/>
            <person name="Quevillon E."/>
            <person name="Sharon A."/>
            <person name="Simon A."/>
            <person name="ten Have A."/>
            <person name="Tudzynski B."/>
            <person name="Tudzynski P."/>
            <person name="Wincker P."/>
            <person name="Andrew M."/>
            <person name="Anthouard V."/>
            <person name="Beever R.E."/>
            <person name="Beffa R."/>
            <person name="Benoit I."/>
            <person name="Bouzid O."/>
            <person name="Brault B."/>
            <person name="Chen Z."/>
            <person name="Choquer M."/>
            <person name="Collemare J."/>
            <person name="Cotton P."/>
            <person name="Danchin E.G."/>
            <person name="Da Silva C."/>
            <person name="Gautier A."/>
            <person name="Giraud C."/>
            <person name="Giraud T."/>
            <person name="Gonzalez C."/>
            <person name="Grossetete S."/>
            <person name="Guldener U."/>
            <person name="Henrissat B."/>
            <person name="Howlett B.J."/>
            <person name="Kodira C."/>
            <person name="Kretschmer M."/>
            <person name="Lappartient A."/>
            <person name="Leroch M."/>
            <person name="Levis C."/>
            <person name="Mauceli E."/>
            <person name="Neuveglise C."/>
            <person name="Oeser B."/>
            <person name="Pearson M."/>
            <person name="Poulain J."/>
            <person name="Poussereau N."/>
            <person name="Quesneville H."/>
            <person name="Rascle C."/>
            <person name="Schumacher J."/>
            <person name="Segurens B."/>
            <person name="Sexton A."/>
            <person name="Silva E."/>
            <person name="Sirven C."/>
            <person name="Soanes D.M."/>
            <person name="Talbot N.J."/>
            <person name="Templeton M."/>
            <person name="Yandava C."/>
            <person name="Yarden O."/>
            <person name="Zeng Q."/>
            <person name="Rollins J.A."/>
            <person name="Lebrun M.H."/>
            <person name="Dickman M."/>
        </authorList>
    </citation>
    <scope>NUCLEOTIDE SEQUENCE [LARGE SCALE GENOMIC DNA]</scope>
    <source>
        <strain evidence="3">T4</strain>
    </source>
</reference>
<dbReference type="OrthoDB" id="10453439at2759"/>
<accession>G2YMB8</accession>
<protein>
    <submittedName>
        <fullName evidence="2">Uncharacterized protein</fullName>
    </submittedName>
</protein>
<gene>
    <name evidence="2" type="ORF">BofuT4_P002130.1</name>
</gene>
<evidence type="ECO:0000313" key="3">
    <source>
        <dbReference type="Proteomes" id="UP000008177"/>
    </source>
</evidence>
<sequence length="144" mass="16516">MPSNWPHGTDCVGRFTKSKTIQLGVSNRDLEAIGDAWNQYLEEQDGIKIDLLLSSTKEYRKVYDARRKAFKSRNGIISMDRDMILSLKKSVILESRASDSSSSHGEDSEDENEHSTKNHPQGQWLCGEMRWSDWISLTALYYNL</sequence>